<evidence type="ECO:0000259" key="1">
    <source>
        <dbReference type="Pfam" id="PF19480"/>
    </source>
</evidence>
<reference evidence="2" key="1">
    <citation type="submission" date="2020-10" db="EMBL/GenBank/DDBJ databases">
        <authorList>
            <person name="Gilroy R."/>
        </authorList>
    </citation>
    <scope>NUCLEOTIDE SEQUENCE</scope>
    <source>
        <strain evidence="2">6919</strain>
    </source>
</reference>
<dbReference type="AlphaFoldDB" id="A0A9D9NK43"/>
<dbReference type="NCBIfam" id="TIGR04366">
    <property type="entry name" value="cupin_WbuC"/>
    <property type="match status" value="1"/>
</dbReference>
<accession>A0A9D9NK43</accession>
<evidence type="ECO:0000313" key="2">
    <source>
        <dbReference type="EMBL" id="MBO8476375.1"/>
    </source>
</evidence>
<reference evidence="2" key="2">
    <citation type="journal article" date="2021" name="PeerJ">
        <title>Extensive microbial diversity within the chicken gut microbiome revealed by metagenomics and culture.</title>
        <authorList>
            <person name="Gilroy R."/>
            <person name="Ravi A."/>
            <person name="Getino M."/>
            <person name="Pursley I."/>
            <person name="Horton D.L."/>
            <person name="Alikhan N.F."/>
            <person name="Baker D."/>
            <person name="Gharbi K."/>
            <person name="Hall N."/>
            <person name="Watson M."/>
            <person name="Adriaenssens E.M."/>
            <person name="Foster-Nyarko E."/>
            <person name="Jarju S."/>
            <person name="Secka A."/>
            <person name="Antonio M."/>
            <person name="Oren A."/>
            <person name="Chaudhuri R.R."/>
            <person name="La Ragione R."/>
            <person name="Hildebrand F."/>
            <person name="Pallen M.J."/>
        </authorList>
    </citation>
    <scope>NUCLEOTIDE SEQUENCE</scope>
    <source>
        <strain evidence="2">6919</strain>
    </source>
</reference>
<sequence length="131" mass="14980">MKLIDTRLLDDVTRQAKESPRLRMNYNLHDSLDAKAQRLLNALEPGTILPIHRHPLTAETYILLRGKIKILYYNDWKEITETTVLDPLLGNYGIHIPAGQWHTLEVLESGSVILEVKDGPYAPITEENLLK</sequence>
<dbReference type="EMBL" id="JADIMC010000059">
    <property type="protein sequence ID" value="MBO8476375.1"/>
    <property type="molecule type" value="Genomic_DNA"/>
</dbReference>
<organism evidence="2 3">
    <name type="scientific">Candidatus Limisoma faecipullorum</name>
    <dbReference type="NCBI Taxonomy" id="2840854"/>
    <lineage>
        <taxon>Bacteria</taxon>
        <taxon>Pseudomonadati</taxon>
        <taxon>Bacteroidota</taxon>
        <taxon>Bacteroidia</taxon>
        <taxon>Bacteroidales</taxon>
        <taxon>Candidatus Limisoma</taxon>
    </lineage>
</organism>
<name>A0A9D9NK43_9BACT</name>
<proteinExistence type="predicted"/>
<comment type="caution">
    <text evidence="2">The sequence shown here is derived from an EMBL/GenBank/DDBJ whole genome shotgun (WGS) entry which is preliminary data.</text>
</comment>
<feature type="domain" description="Cupin fold metalloprotein WbuC cupin" evidence="1">
    <location>
        <begin position="4"/>
        <end position="85"/>
    </location>
</feature>
<dbReference type="Proteomes" id="UP000823598">
    <property type="component" value="Unassembled WGS sequence"/>
</dbReference>
<dbReference type="SUPFAM" id="SSF51182">
    <property type="entry name" value="RmlC-like cupins"/>
    <property type="match status" value="1"/>
</dbReference>
<dbReference type="InterPro" id="IPR046058">
    <property type="entry name" value="WbuC_cupin"/>
</dbReference>
<protein>
    <submittedName>
        <fullName evidence="2">WbuC family cupin fold metalloprotein</fullName>
    </submittedName>
</protein>
<dbReference type="InterPro" id="IPR011051">
    <property type="entry name" value="RmlC_Cupin_sf"/>
</dbReference>
<dbReference type="InterPro" id="IPR014710">
    <property type="entry name" value="RmlC-like_jellyroll"/>
</dbReference>
<evidence type="ECO:0000313" key="3">
    <source>
        <dbReference type="Proteomes" id="UP000823598"/>
    </source>
</evidence>
<gene>
    <name evidence="2" type="ORF">IAB88_05215</name>
</gene>
<dbReference type="Pfam" id="PF19480">
    <property type="entry name" value="DUF6016"/>
    <property type="match status" value="1"/>
</dbReference>
<dbReference type="CDD" id="cd07005">
    <property type="entry name" value="cupin_WbuC-like"/>
    <property type="match status" value="1"/>
</dbReference>
<dbReference type="InterPro" id="IPR027565">
    <property type="entry name" value="Cupin_WbuC"/>
</dbReference>
<dbReference type="Gene3D" id="2.60.120.10">
    <property type="entry name" value="Jelly Rolls"/>
    <property type="match status" value="1"/>
</dbReference>